<comment type="caution">
    <text evidence="1">The sequence shown here is derived from an EMBL/GenBank/DDBJ whole genome shotgun (WGS) entry which is preliminary data.</text>
</comment>
<evidence type="ECO:0000313" key="1">
    <source>
        <dbReference type="EMBL" id="MCI93788.1"/>
    </source>
</evidence>
<feature type="non-terminal residue" evidence="1">
    <location>
        <position position="68"/>
    </location>
</feature>
<accession>A0A392VZH9</accession>
<evidence type="ECO:0000313" key="2">
    <source>
        <dbReference type="Proteomes" id="UP000265520"/>
    </source>
</evidence>
<protein>
    <submittedName>
        <fullName evidence="1">Uncharacterized protein</fullName>
    </submittedName>
</protein>
<dbReference type="AlphaFoldDB" id="A0A392VZH9"/>
<reference evidence="1 2" key="1">
    <citation type="journal article" date="2018" name="Front. Plant Sci.">
        <title>Red Clover (Trifolium pratense) and Zigzag Clover (T. medium) - A Picture of Genomic Similarities and Differences.</title>
        <authorList>
            <person name="Dluhosova J."/>
            <person name="Istvanek J."/>
            <person name="Nedelnik J."/>
            <person name="Repkova J."/>
        </authorList>
    </citation>
    <scope>NUCLEOTIDE SEQUENCE [LARGE SCALE GENOMIC DNA]</scope>
    <source>
        <strain evidence="2">cv. 10/8</strain>
        <tissue evidence="1">Leaf</tissue>
    </source>
</reference>
<proteinExistence type="predicted"/>
<organism evidence="1 2">
    <name type="scientific">Trifolium medium</name>
    <dbReference type="NCBI Taxonomy" id="97028"/>
    <lineage>
        <taxon>Eukaryota</taxon>
        <taxon>Viridiplantae</taxon>
        <taxon>Streptophyta</taxon>
        <taxon>Embryophyta</taxon>
        <taxon>Tracheophyta</taxon>
        <taxon>Spermatophyta</taxon>
        <taxon>Magnoliopsida</taxon>
        <taxon>eudicotyledons</taxon>
        <taxon>Gunneridae</taxon>
        <taxon>Pentapetalae</taxon>
        <taxon>rosids</taxon>
        <taxon>fabids</taxon>
        <taxon>Fabales</taxon>
        <taxon>Fabaceae</taxon>
        <taxon>Papilionoideae</taxon>
        <taxon>50 kb inversion clade</taxon>
        <taxon>NPAAA clade</taxon>
        <taxon>Hologalegina</taxon>
        <taxon>IRL clade</taxon>
        <taxon>Trifolieae</taxon>
        <taxon>Trifolium</taxon>
    </lineage>
</organism>
<name>A0A392VZH9_9FABA</name>
<dbReference type="EMBL" id="LXQA011338733">
    <property type="protein sequence ID" value="MCI93788.1"/>
    <property type="molecule type" value="Genomic_DNA"/>
</dbReference>
<feature type="non-terminal residue" evidence="1">
    <location>
        <position position="1"/>
    </location>
</feature>
<dbReference type="Proteomes" id="UP000265520">
    <property type="component" value="Unassembled WGS sequence"/>
</dbReference>
<sequence length="68" mass="6672">AVVEPVVVAQPSAAARLASSPYVAFLPAPAALGTGDALLAAVVTSSDAVATSEPTCYLQGPPQVLLPL</sequence>
<keyword evidence="2" id="KW-1185">Reference proteome</keyword>